<evidence type="ECO:0000313" key="2">
    <source>
        <dbReference type="Proteomes" id="UP001347796"/>
    </source>
</evidence>
<evidence type="ECO:0000313" key="1">
    <source>
        <dbReference type="EMBL" id="KAK6169500.1"/>
    </source>
</evidence>
<gene>
    <name evidence="1" type="ORF">SNE40_020543</name>
</gene>
<organism evidence="1 2">
    <name type="scientific">Patella caerulea</name>
    <name type="common">Rayed Mediterranean limpet</name>
    <dbReference type="NCBI Taxonomy" id="87958"/>
    <lineage>
        <taxon>Eukaryota</taxon>
        <taxon>Metazoa</taxon>
        <taxon>Spiralia</taxon>
        <taxon>Lophotrochozoa</taxon>
        <taxon>Mollusca</taxon>
        <taxon>Gastropoda</taxon>
        <taxon>Patellogastropoda</taxon>
        <taxon>Patelloidea</taxon>
        <taxon>Patellidae</taxon>
        <taxon>Patella</taxon>
    </lineage>
</organism>
<accession>A0AAN8IYP4</accession>
<proteinExistence type="predicted"/>
<reference evidence="1 2" key="1">
    <citation type="submission" date="2024-01" db="EMBL/GenBank/DDBJ databases">
        <title>The genome of the rayed Mediterranean limpet Patella caerulea (Linnaeus, 1758).</title>
        <authorList>
            <person name="Anh-Thu Weber A."/>
            <person name="Halstead-Nussloch G."/>
        </authorList>
    </citation>
    <scope>NUCLEOTIDE SEQUENCE [LARGE SCALE GENOMIC DNA]</scope>
    <source>
        <strain evidence="1">AATW-2023a</strain>
        <tissue evidence="1">Whole specimen</tissue>
    </source>
</reference>
<comment type="caution">
    <text evidence="1">The sequence shown here is derived from an EMBL/GenBank/DDBJ whole genome shotgun (WGS) entry which is preliminary data.</text>
</comment>
<sequence length="78" mass="8625">MVAIPSQAMESEYYRNVKDCTVVFDIGLKCDLGKLIDCIEELTGYDTVLAVVPINGSYEVSMMNGECVSQIIGERSRI</sequence>
<dbReference type="EMBL" id="JAZGQO010000015">
    <property type="protein sequence ID" value="KAK6169500.1"/>
    <property type="molecule type" value="Genomic_DNA"/>
</dbReference>
<dbReference type="Proteomes" id="UP001347796">
    <property type="component" value="Unassembled WGS sequence"/>
</dbReference>
<dbReference type="AlphaFoldDB" id="A0AAN8IYP4"/>
<keyword evidence="2" id="KW-1185">Reference proteome</keyword>
<name>A0AAN8IYP4_PATCE</name>
<protein>
    <submittedName>
        <fullName evidence="1">Uncharacterized protein</fullName>
    </submittedName>
</protein>